<evidence type="ECO:0000313" key="2">
    <source>
        <dbReference type="Proteomes" id="UP000323221"/>
    </source>
</evidence>
<evidence type="ECO:0000313" key="1">
    <source>
        <dbReference type="EMBL" id="KAA6435996.1"/>
    </source>
</evidence>
<dbReference type="Proteomes" id="UP000323221">
    <property type="component" value="Unassembled WGS sequence"/>
</dbReference>
<comment type="caution">
    <text evidence="1">The sequence shown here is derived from an EMBL/GenBank/DDBJ whole genome shotgun (WGS) entry which is preliminary data.</text>
</comment>
<protein>
    <submittedName>
        <fullName evidence="1">Uncharacterized protein</fullName>
    </submittedName>
</protein>
<dbReference type="PROSITE" id="PS51257">
    <property type="entry name" value="PROKAR_LIPOPROTEIN"/>
    <property type="match status" value="1"/>
</dbReference>
<sequence>MLARLGSGLALAAVAALALVGCSPPEPVATTPAAESQSPTPTSTEEELLQAAGEVYVAYSNAHVRAVTERTVSASAFEGLATSAQAEQAALEVDLDIQDGVSYDGQYALASIALESHVATTLEAIVCLNIDDLSVRNAAGEQLEQGDPRPLLVTFDVQETPLVAAVGPIPNGSEQSCP</sequence>
<name>A0A5M8QMN5_9MICO</name>
<dbReference type="RefSeq" id="WP_146354408.1">
    <property type="nucleotide sequence ID" value="NZ_VOIR01000011.1"/>
</dbReference>
<organism evidence="1 2">
    <name type="scientific">Agrococcus sediminis</name>
    <dbReference type="NCBI Taxonomy" id="2599924"/>
    <lineage>
        <taxon>Bacteria</taxon>
        <taxon>Bacillati</taxon>
        <taxon>Actinomycetota</taxon>
        <taxon>Actinomycetes</taxon>
        <taxon>Micrococcales</taxon>
        <taxon>Microbacteriaceae</taxon>
        <taxon>Agrococcus</taxon>
    </lineage>
</organism>
<proteinExistence type="predicted"/>
<dbReference type="EMBL" id="VOIR01000011">
    <property type="protein sequence ID" value="KAA6435996.1"/>
    <property type="molecule type" value="Genomic_DNA"/>
</dbReference>
<keyword evidence="2" id="KW-1185">Reference proteome</keyword>
<dbReference type="AlphaFoldDB" id="A0A5M8QMN5"/>
<accession>A0A5M8QMN5</accession>
<reference evidence="1 2" key="1">
    <citation type="submission" date="2019-08" db="EMBL/GenBank/DDBJ databases">
        <title>Agrococcus lahaulensis sp. nov., isolated from a cold desert of the Indian Himalayas.</title>
        <authorList>
            <person name="Qu J.H."/>
        </authorList>
    </citation>
    <scope>NUCLEOTIDE SEQUENCE [LARGE SCALE GENOMIC DNA]</scope>
    <source>
        <strain evidence="1 2">NS18</strain>
    </source>
</reference>
<gene>
    <name evidence="1" type="ORF">FQ330_00745</name>
</gene>